<dbReference type="GO" id="GO:0009103">
    <property type="term" value="P:lipopolysaccharide biosynthetic process"/>
    <property type="evidence" value="ECO:0007669"/>
    <property type="project" value="UniProtKB-ARBA"/>
</dbReference>
<keyword evidence="6 8" id="KW-1133">Transmembrane helix</keyword>
<feature type="transmembrane region" description="Helical" evidence="8">
    <location>
        <begin position="164"/>
        <end position="181"/>
    </location>
</feature>
<feature type="transmembrane region" description="Helical" evidence="8">
    <location>
        <begin position="109"/>
        <end position="131"/>
    </location>
</feature>
<evidence type="ECO:0000256" key="5">
    <source>
        <dbReference type="ARBA" id="ARBA00022692"/>
    </source>
</evidence>
<keyword evidence="11" id="KW-1185">Reference proteome</keyword>
<dbReference type="Pfam" id="PF13231">
    <property type="entry name" value="PMT_2"/>
    <property type="match status" value="1"/>
</dbReference>
<evidence type="ECO:0000256" key="4">
    <source>
        <dbReference type="ARBA" id="ARBA00022679"/>
    </source>
</evidence>
<feature type="transmembrane region" description="Helical" evidence="8">
    <location>
        <begin position="396"/>
        <end position="414"/>
    </location>
</feature>
<dbReference type="OrthoDB" id="416237at2"/>
<keyword evidence="4" id="KW-0808">Transferase</keyword>
<feature type="transmembrane region" description="Helical" evidence="8">
    <location>
        <begin position="341"/>
        <end position="361"/>
    </location>
</feature>
<evidence type="ECO:0000313" key="10">
    <source>
        <dbReference type="EMBL" id="RUT05555.1"/>
    </source>
</evidence>
<reference evidence="10" key="1">
    <citation type="submission" date="2018-12" db="EMBL/GenBank/DDBJ databases">
        <authorList>
            <person name="Will S."/>
            <person name="Neumann-Schaal M."/>
            <person name="Henke P."/>
        </authorList>
    </citation>
    <scope>NUCLEOTIDE SEQUENCE</scope>
    <source>
        <strain evidence="10">PCC 7102</strain>
    </source>
</reference>
<accession>A0A433VHL2</accession>
<sequence length="543" mass="62027">MIKQKVYLHYLILLGVILVGAFLRFWNLDFKPLWMDEVITAIFSLGKNYKDLPLDKVFPLTNLTDIFSYQSGKSCHDIAANLALQSTHPPLFFCTMYTWLGWWQPLKNWIAELRFLPALFGVATVFVIYWVNRIAFSPQAGLAAAACMAVSPFAVYLSQEARHYTLPMLLISLALLFLVKIQQDIFRHQRIRVWVWGCWAIVNSISLYVHYFCILALVAQIATLVSLLIWQKVRRRQIWLTLILSITGIAVSFVPWLMVMLHHSKRSETGWLEAPQHVAPLYQTIINWLLMLIAFPVEQQPIVNAAISAVFMLLCGVWFVCEAIKGLRQLLKNPDTQLSTLTLLGFTACVVLEFFAIIYLTQKDITVVPRYNFVYYPGFCALLAVSLLGRGKAFPAVLVVGIVSCIFLNFNLVFQKPFQPELVARNFNQEPSVPLMVVVGYSDYQDVALGLSFGLALQQIKSNSLTPYNLAFFDKKPNFQAVIDKLAQLPTQKAPLNLWVVASGLRRRDFPQQINVSSQLSCNKDEKQYYRIGIPYQLYRCRN</sequence>
<proteinExistence type="predicted"/>
<organism evidence="10 11">
    <name type="scientific">Dulcicalothrix desertica PCC 7102</name>
    <dbReference type="NCBI Taxonomy" id="232991"/>
    <lineage>
        <taxon>Bacteria</taxon>
        <taxon>Bacillati</taxon>
        <taxon>Cyanobacteriota</taxon>
        <taxon>Cyanophyceae</taxon>
        <taxon>Nostocales</taxon>
        <taxon>Calotrichaceae</taxon>
        <taxon>Dulcicalothrix</taxon>
    </lineage>
</organism>
<evidence type="ECO:0000256" key="6">
    <source>
        <dbReference type="ARBA" id="ARBA00022989"/>
    </source>
</evidence>
<feature type="transmembrane region" description="Helical" evidence="8">
    <location>
        <begin position="238"/>
        <end position="259"/>
    </location>
</feature>
<dbReference type="PANTHER" id="PTHR33908:SF11">
    <property type="entry name" value="MEMBRANE PROTEIN"/>
    <property type="match status" value="1"/>
</dbReference>
<dbReference type="GO" id="GO:0005886">
    <property type="term" value="C:plasma membrane"/>
    <property type="evidence" value="ECO:0007669"/>
    <property type="project" value="UniProtKB-SubCell"/>
</dbReference>
<keyword evidence="5 8" id="KW-0812">Transmembrane</keyword>
<protein>
    <recommendedName>
        <fullName evidence="9">Glycosyltransferase RgtA/B/C/D-like domain-containing protein</fullName>
    </recommendedName>
</protein>
<evidence type="ECO:0000256" key="8">
    <source>
        <dbReference type="SAM" id="Phobius"/>
    </source>
</evidence>
<gene>
    <name evidence="10" type="ORF">DSM106972_035620</name>
</gene>
<dbReference type="GO" id="GO:0016763">
    <property type="term" value="F:pentosyltransferase activity"/>
    <property type="evidence" value="ECO:0007669"/>
    <property type="project" value="TreeGrafter"/>
</dbReference>
<feature type="transmembrane region" description="Helical" evidence="8">
    <location>
        <begin position="373"/>
        <end position="389"/>
    </location>
</feature>
<dbReference type="Proteomes" id="UP000271624">
    <property type="component" value="Unassembled WGS sequence"/>
</dbReference>
<feature type="transmembrane region" description="Helical" evidence="8">
    <location>
        <begin position="279"/>
        <end position="296"/>
    </location>
</feature>
<keyword evidence="2" id="KW-1003">Cell membrane</keyword>
<evidence type="ECO:0000313" key="11">
    <source>
        <dbReference type="Proteomes" id="UP000271624"/>
    </source>
</evidence>
<evidence type="ECO:0000256" key="7">
    <source>
        <dbReference type="ARBA" id="ARBA00023136"/>
    </source>
</evidence>
<dbReference type="RefSeq" id="WP_127082022.1">
    <property type="nucleotide sequence ID" value="NZ_RSCL01000008.1"/>
</dbReference>
<feature type="transmembrane region" description="Helical" evidence="8">
    <location>
        <begin position="7"/>
        <end position="26"/>
    </location>
</feature>
<evidence type="ECO:0000256" key="2">
    <source>
        <dbReference type="ARBA" id="ARBA00022475"/>
    </source>
</evidence>
<dbReference type="InterPro" id="IPR050297">
    <property type="entry name" value="LipidA_mod_glycosyltrf_83"/>
</dbReference>
<dbReference type="AlphaFoldDB" id="A0A433VHL2"/>
<keyword evidence="7 8" id="KW-0472">Membrane</keyword>
<comment type="subcellular location">
    <subcellularLocation>
        <location evidence="1">Cell membrane</location>
        <topology evidence="1">Multi-pass membrane protein</topology>
    </subcellularLocation>
</comment>
<dbReference type="PANTHER" id="PTHR33908">
    <property type="entry name" value="MANNOSYLTRANSFERASE YKCB-RELATED"/>
    <property type="match status" value="1"/>
</dbReference>
<feature type="transmembrane region" description="Helical" evidence="8">
    <location>
        <begin position="140"/>
        <end position="158"/>
    </location>
</feature>
<name>A0A433VHL2_9CYAN</name>
<feature type="domain" description="Glycosyltransferase RgtA/B/C/D-like" evidence="9">
    <location>
        <begin position="112"/>
        <end position="250"/>
    </location>
</feature>
<evidence type="ECO:0000256" key="3">
    <source>
        <dbReference type="ARBA" id="ARBA00022676"/>
    </source>
</evidence>
<dbReference type="InterPro" id="IPR038731">
    <property type="entry name" value="RgtA/B/C-like"/>
</dbReference>
<feature type="transmembrane region" description="Helical" evidence="8">
    <location>
        <begin position="302"/>
        <end position="321"/>
    </location>
</feature>
<evidence type="ECO:0000256" key="1">
    <source>
        <dbReference type="ARBA" id="ARBA00004651"/>
    </source>
</evidence>
<evidence type="ECO:0000259" key="9">
    <source>
        <dbReference type="Pfam" id="PF13231"/>
    </source>
</evidence>
<reference evidence="10" key="2">
    <citation type="journal article" date="2019" name="Genome Biol. Evol.">
        <title>Day and night: Metabolic profiles and evolutionary relationships of six axenic non-marine cyanobacteria.</title>
        <authorList>
            <person name="Will S.E."/>
            <person name="Henke P."/>
            <person name="Boedeker C."/>
            <person name="Huang S."/>
            <person name="Brinkmann H."/>
            <person name="Rohde M."/>
            <person name="Jarek M."/>
            <person name="Friedl T."/>
            <person name="Seufert S."/>
            <person name="Schumacher M."/>
            <person name="Overmann J."/>
            <person name="Neumann-Schaal M."/>
            <person name="Petersen J."/>
        </authorList>
    </citation>
    <scope>NUCLEOTIDE SEQUENCE [LARGE SCALE GENOMIC DNA]</scope>
    <source>
        <strain evidence="10">PCC 7102</strain>
    </source>
</reference>
<comment type="caution">
    <text evidence="10">The sequence shown here is derived from an EMBL/GenBank/DDBJ whole genome shotgun (WGS) entry which is preliminary data.</text>
</comment>
<dbReference type="EMBL" id="RSCL01000008">
    <property type="protein sequence ID" value="RUT05555.1"/>
    <property type="molecule type" value="Genomic_DNA"/>
</dbReference>
<keyword evidence="3" id="KW-0328">Glycosyltransferase</keyword>